<dbReference type="OrthoDB" id="5518345at2759"/>
<name>A0A9P7AF76_9AGAM</name>
<accession>A0A9P7AF76</accession>
<sequence length="109" mass="11704">MPAQAAQLAGPAVLQEFQVYRSCLSHIHTNLQAITFHLTMPKFIVSLQSGADIEAAKRDIEKQGGVIISSLPILGMITVQMSDEAVSSLKSLNSGIASVELDQVVRIQT</sequence>
<dbReference type="SUPFAM" id="SSF54897">
    <property type="entry name" value="Protease propeptides/inhibitors"/>
    <property type="match status" value="1"/>
</dbReference>
<evidence type="ECO:0000313" key="1">
    <source>
        <dbReference type="EMBL" id="KAG1788063.1"/>
    </source>
</evidence>
<proteinExistence type="predicted"/>
<dbReference type="Proteomes" id="UP000719766">
    <property type="component" value="Unassembled WGS sequence"/>
</dbReference>
<evidence type="ECO:0000313" key="2">
    <source>
        <dbReference type="Proteomes" id="UP000719766"/>
    </source>
</evidence>
<dbReference type="Gene3D" id="3.30.70.80">
    <property type="entry name" value="Peptidase S8 propeptide/proteinase inhibitor I9"/>
    <property type="match status" value="1"/>
</dbReference>
<dbReference type="GeneID" id="64603211"/>
<comment type="caution">
    <text evidence="1">The sequence shown here is derived from an EMBL/GenBank/DDBJ whole genome shotgun (WGS) entry which is preliminary data.</text>
</comment>
<evidence type="ECO:0008006" key="3">
    <source>
        <dbReference type="Google" id="ProtNLM"/>
    </source>
</evidence>
<keyword evidence="2" id="KW-1185">Reference proteome</keyword>
<gene>
    <name evidence="1" type="ORF">HD556DRAFT_1530213</name>
</gene>
<dbReference type="AlphaFoldDB" id="A0A9P7AF76"/>
<dbReference type="RefSeq" id="XP_041155349.1">
    <property type="nucleotide sequence ID" value="XM_041309447.1"/>
</dbReference>
<reference evidence="1" key="1">
    <citation type="journal article" date="2020" name="New Phytol.">
        <title>Comparative genomics reveals dynamic genome evolution in host specialist ectomycorrhizal fungi.</title>
        <authorList>
            <person name="Lofgren L.A."/>
            <person name="Nguyen N.H."/>
            <person name="Vilgalys R."/>
            <person name="Ruytinx J."/>
            <person name="Liao H.L."/>
            <person name="Branco S."/>
            <person name="Kuo A."/>
            <person name="LaButti K."/>
            <person name="Lipzen A."/>
            <person name="Andreopoulos W."/>
            <person name="Pangilinan J."/>
            <person name="Riley R."/>
            <person name="Hundley H."/>
            <person name="Na H."/>
            <person name="Barry K."/>
            <person name="Grigoriev I.V."/>
            <person name="Stajich J.E."/>
            <person name="Kennedy P.G."/>
        </authorList>
    </citation>
    <scope>NUCLEOTIDE SEQUENCE</scope>
    <source>
        <strain evidence="1">S12</strain>
    </source>
</reference>
<dbReference type="EMBL" id="JABBWE010000072">
    <property type="protein sequence ID" value="KAG1788063.1"/>
    <property type="molecule type" value="Genomic_DNA"/>
</dbReference>
<dbReference type="InterPro" id="IPR037045">
    <property type="entry name" value="S8pro/Inhibitor_I9_sf"/>
</dbReference>
<organism evidence="1 2">
    <name type="scientific">Suillus plorans</name>
    <dbReference type="NCBI Taxonomy" id="116603"/>
    <lineage>
        <taxon>Eukaryota</taxon>
        <taxon>Fungi</taxon>
        <taxon>Dikarya</taxon>
        <taxon>Basidiomycota</taxon>
        <taxon>Agaricomycotina</taxon>
        <taxon>Agaricomycetes</taxon>
        <taxon>Agaricomycetidae</taxon>
        <taxon>Boletales</taxon>
        <taxon>Suillineae</taxon>
        <taxon>Suillaceae</taxon>
        <taxon>Suillus</taxon>
    </lineage>
</organism>
<protein>
    <recommendedName>
        <fullName evidence="3">Inhibitor I9 domain-containing protein</fullName>
    </recommendedName>
</protein>